<dbReference type="PRINTS" id="PR00300">
    <property type="entry name" value="CLPPROTEASEA"/>
</dbReference>
<protein>
    <submittedName>
        <fullName evidence="10">ATP-dependent Clp protease ATP-binding subunit ClpA</fullName>
    </submittedName>
</protein>
<evidence type="ECO:0000313" key="11">
    <source>
        <dbReference type="Proteomes" id="UP000177583"/>
    </source>
</evidence>
<organism evidence="10 11">
    <name type="scientific">Candidatus Lambdaproteobacteria bacterium RIFOXYD2_FULL_56_26</name>
    <dbReference type="NCBI Taxonomy" id="1817773"/>
    <lineage>
        <taxon>Bacteria</taxon>
        <taxon>Pseudomonadati</taxon>
        <taxon>Pseudomonadota</taxon>
        <taxon>Candidatus Lambdaproteobacteria</taxon>
    </lineage>
</organism>
<dbReference type="Pfam" id="PF02861">
    <property type="entry name" value="Clp_N"/>
    <property type="match status" value="1"/>
</dbReference>
<feature type="region of interest" description="Disordered" evidence="8">
    <location>
        <begin position="141"/>
        <end position="168"/>
    </location>
</feature>
<dbReference type="InterPro" id="IPR027417">
    <property type="entry name" value="P-loop_NTPase"/>
</dbReference>
<keyword evidence="10" id="KW-0378">Hydrolase</keyword>
<dbReference type="EMBL" id="MFNF01000002">
    <property type="protein sequence ID" value="OGH04530.1"/>
    <property type="molecule type" value="Genomic_DNA"/>
</dbReference>
<dbReference type="PROSITE" id="PS00870">
    <property type="entry name" value="CLPAB_1"/>
    <property type="match status" value="1"/>
</dbReference>
<dbReference type="AlphaFoldDB" id="A0A1F6H2L3"/>
<evidence type="ECO:0000256" key="3">
    <source>
        <dbReference type="ARBA" id="ARBA00022741"/>
    </source>
</evidence>
<dbReference type="Gene3D" id="1.10.1780.10">
    <property type="entry name" value="Clp, N-terminal domain"/>
    <property type="match status" value="1"/>
</dbReference>
<dbReference type="InterPro" id="IPR041546">
    <property type="entry name" value="ClpA/ClpB_AAA_lid"/>
</dbReference>
<dbReference type="Pfam" id="PF17871">
    <property type="entry name" value="AAA_lid_9"/>
    <property type="match status" value="1"/>
</dbReference>
<evidence type="ECO:0000256" key="2">
    <source>
        <dbReference type="ARBA" id="ARBA00022737"/>
    </source>
</evidence>
<dbReference type="FunFam" id="3.40.50.300:FF:000010">
    <property type="entry name" value="Chaperone clpB 1, putative"/>
    <property type="match status" value="1"/>
</dbReference>
<feature type="domain" description="Clp R" evidence="9">
    <location>
        <begin position="1"/>
        <end position="145"/>
    </location>
</feature>
<sequence>MLSRELEISLISAVRDAKKRRHEYVTLEHVFFALLHDHVTSVILEECGGDVEELKKLVDQYLNTQVPSLPEEVDQEPLQTLAFQRLMHRVMKHVQSSGKKEADGGDVLAAFFKEVDSHAVYFLRSQGIERLDILRTISHGEVKKDNPGPETNLGGERPQTGKTAGAAKKGSLDAYTQNLTQMAKEGKLDPVVGRDLELERTLQVLCRRRKNNPILVGEPGVGKTAIAEALALKIEAGEVPEALKDGEVYSLDMGSLLAGTKFRGDFEQRLKTVIQEVGERDKAILFIDEIHTIVGAGATSGSSMDASNILKPALITGNLRCVGATTYTEYRNFFDKDRALSRRFQKIDIPEPSLEETYQILLGLRERYEAYFGLKYSNSALRAAAELSAQYIHDRFLPDKAIDVIDEAGAAVMLLPLKKRAKRAINVVDIERVVSKIARIPIKAKGRDEVGALAEMEGKLKEKVFGQDNAIHHIVTAIKRNKAGLGAIDKPIGSFLFAGPTGVGKTEVSKQIAKILGVHFERLDMSEYMEKHSVSRLIGAPPGYVGFEQGGLMTEAIRKHPHCVLLLDEIEKAHPDIYNILLQVMDRATLTDNNGQAANFKSVILIMTSNVGSSEGGAGAIGFGSTKQGKENEAIDRHFPPEFRNRLDGIVNFNSLTESVMETVVDKFIAELEHQLHEKKITFNLTAKARAWLAKKGYDPEMGARPLGRVIQAEIKDRLSDEILFGKLIRGGEVKIDLKKEALTFAFKSR</sequence>
<dbReference type="CDD" id="cd00009">
    <property type="entry name" value="AAA"/>
    <property type="match status" value="1"/>
</dbReference>
<dbReference type="InterPro" id="IPR001270">
    <property type="entry name" value="ClpA/B"/>
</dbReference>
<dbReference type="GO" id="GO:0016887">
    <property type="term" value="F:ATP hydrolysis activity"/>
    <property type="evidence" value="ECO:0007669"/>
    <property type="project" value="InterPro"/>
</dbReference>
<keyword evidence="3 7" id="KW-0547">Nucleotide-binding</keyword>
<evidence type="ECO:0000256" key="4">
    <source>
        <dbReference type="ARBA" id="ARBA00022840"/>
    </source>
</evidence>
<keyword evidence="4 7" id="KW-0067">ATP-binding</keyword>
<comment type="caution">
    <text evidence="10">The sequence shown here is derived from an EMBL/GenBank/DDBJ whole genome shotgun (WGS) entry which is preliminary data.</text>
</comment>
<dbReference type="InterPro" id="IPR003959">
    <property type="entry name" value="ATPase_AAA_core"/>
</dbReference>
<evidence type="ECO:0000256" key="7">
    <source>
        <dbReference type="RuleBase" id="RU004432"/>
    </source>
</evidence>
<dbReference type="NCBIfam" id="TIGR02639">
    <property type="entry name" value="ClpA"/>
    <property type="match status" value="1"/>
</dbReference>
<keyword evidence="5 7" id="KW-0143">Chaperone</keyword>
<dbReference type="InterPro" id="IPR050130">
    <property type="entry name" value="ClpA_ClpB"/>
</dbReference>
<gene>
    <name evidence="10" type="ORF">A2557_03055</name>
</gene>
<dbReference type="GO" id="GO:0008233">
    <property type="term" value="F:peptidase activity"/>
    <property type="evidence" value="ECO:0007669"/>
    <property type="project" value="UniProtKB-KW"/>
</dbReference>
<dbReference type="InterPro" id="IPR019489">
    <property type="entry name" value="Clp_ATPase_C"/>
</dbReference>
<keyword evidence="2 6" id="KW-0677">Repeat</keyword>
<dbReference type="InterPro" id="IPR028299">
    <property type="entry name" value="ClpA/B_CS2"/>
</dbReference>
<dbReference type="GO" id="GO:0034605">
    <property type="term" value="P:cellular response to heat"/>
    <property type="evidence" value="ECO:0007669"/>
    <property type="project" value="TreeGrafter"/>
</dbReference>
<comment type="similarity">
    <text evidence="1 7">Belongs to the ClpA/ClpB family.</text>
</comment>
<dbReference type="SUPFAM" id="SSF81923">
    <property type="entry name" value="Double Clp-N motif"/>
    <property type="match status" value="1"/>
</dbReference>
<evidence type="ECO:0000256" key="1">
    <source>
        <dbReference type="ARBA" id="ARBA00008675"/>
    </source>
</evidence>
<dbReference type="InterPro" id="IPR013461">
    <property type="entry name" value="ClpA"/>
</dbReference>
<dbReference type="GO" id="GO:0005737">
    <property type="term" value="C:cytoplasm"/>
    <property type="evidence" value="ECO:0007669"/>
    <property type="project" value="TreeGrafter"/>
</dbReference>
<dbReference type="Gene3D" id="1.10.8.60">
    <property type="match status" value="2"/>
</dbReference>
<accession>A0A1F6H2L3</accession>
<proteinExistence type="inferred from homology"/>
<dbReference type="CDD" id="cd19499">
    <property type="entry name" value="RecA-like_ClpB_Hsp104-like"/>
    <property type="match status" value="1"/>
</dbReference>
<dbReference type="SMART" id="SM00382">
    <property type="entry name" value="AAA"/>
    <property type="match status" value="2"/>
</dbReference>
<dbReference type="InterPro" id="IPR018368">
    <property type="entry name" value="ClpA/B_CS1"/>
</dbReference>
<dbReference type="InterPro" id="IPR004176">
    <property type="entry name" value="Clp_R_N"/>
</dbReference>
<dbReference type="Proteomes" id="UP000177583">
    <property type="component" value="Unassembled WGS sequence"/>
</dbReference>
<dbReference type="Pfam" id="PF07724">
    <property type="entry name" value="AAA_2"/>
    <property type="match status" value="1"/>
</dbReference>
<dbReference type="InterPro" id="IPR003593">
    <property type="entry name" value="AAA+_ATPase"/>
</dbReference>
<dbReference type="PANTHER" id="PTHR11638">
    <property type="entry name" value="ATP-DEPENDENT CLP PROTEASE"/>
    <property type="match status" value="1"/>
</dbReference>
<dbReference type="Gene3D" id="3.40.50.300">
    <property type="entry name" value="P-loop containing nucleotide triphosphate hydrolases"/>
    <property type="match status" value="2"/>
</dbReference>
<dbReference type="PROSITE" id="PS00871">
    <property type="entry name" value="CLPAB_2"/>
    <property type="match status" value="1"/>
</dbReference>
<evidence type="ECO:0000256" key="8">
    <source>
        <dbReference type="SAM" id="MobiDB-lite"/>
    </source>
</evidence>
<dbReference type="Pfam" id="PF00004">
    <property type="entry name" value="AAA"/>
    <property type="match status" value="1"/>
</dbReference>
<name>A0A1F6H2L3_9PROT</name>
<evidence type="ECO:0000313" key="10">
    <source>
        <dbReference type="EMBL" id="OGH04530.1"/>
    </source>
</evidence>
<dbReference type="GO" id="GO:0043335">
    <property type="term" value="P:protein unfolding"/>
    <property type="evidence" value="ECO:0007669"/>
    <property type="project" value="InterPro"/>
</dbReference>
<evidence type="ECO:0000256" key="6">
    <source>
        <dbReference type="PROSITE-ProRule" id="PRU01251"/>
    </source>
</evidence>
<dbReference type="GO" id="GO:0005524">
    <property type="term" value="F:ATP binding"/>
    <property type="evidence" value="ECO:0007669"/>
    <property type="project" value="UniProtKB-KW"/>
</dbReference>
<evidence type="ECO:0000259" key="9">
    <source>
        <dbReference type="PROSITE" id="PS51903"/>
    </source>
</evidence>
<reference evidence="10 11" key="1">
    <citation type="journal article" date="2016" name="Nat. Commun.">
        <title>Thousands of microbial genomes shed light on interconnected biogeochemical processes in an aquifer system.</title>
        <authorList>
            <person name="Anantharaman K."/>
            <person name="Brown C.T."/>
            <person name="Hug L.A."/>
            <person name="Sharon I."/>
            <person name="Castelle C.J."/>
            <person name="Probst A.J."/>
            <person name="Thomas B.C."/>
            <person name="Singh A."/>
            <person name="Wilkins M.J."/>
            <person name="Karaoz U."/>
            <person name="Brodie E.L."/>
            <person name="Williams K.H."/>
            <person name="Hubbard S.S."/>
            <person name="Banfield J.F."/>
        </authorList>
    </citation>
    <scope>NUCLEOTIDE SEQUENCE [LARGE SCALE GENOMIC DNA]</scope>
</reference>
<evidence type="ECO:0000256" key="5">
    <source>
        <dbReference type="ARBA" id="ARBA00023186"/>
    </source>
</evidence>
<keyword evidence="10" id="KW-0645">Protease</keyword>
<dbReference type="SMART" id="SM01086">
    <property type="entry name" value="ClpB_D2-small"/>
    <property type="match status" value="1"/>
</dbReference>
<dbReference type="PANTHER" id="PTHR11638:SF111">
    <property type="entry name" value="ATP-DEPENDENT CLP PROTEASE ATP-BINDING SUBUNIT CLPA"/>
    <property type="match status" value="1"/>
</dbReference>
<dbReference type="GO" id="GO:0006508">
    <property type="term" value="P:proteolysis"/>
    <property type="evidence" value="ECO:0007669"/>
    <property type="project" value="UniProtKB-KW"/>
</dbReference>
<dbReference type="InterPro" id="IPR036628">
    <property type="entry name" value="Clp_N_dom_sf"/>
</dbReference>
<dbReference type="SUPFAM" id="SSF52540">
    <property type="entry name" value="P-loop containing nucleoside triphosphate hydrolases"/>
    <property type="match status" value="2"/>
</dbReference>
<dbReference type="PROSITE" id="PS51903">
    <property type="entry name" value="CLP_R"/>
    <property type="match status" value="1"/>
</dbReference>
<dbReference type="Pfam" id="PF10431">
    <property type="entry name" value="ClpB_D2-small"/>
    <property type="match status" value="1"/>
</dbReference>